<dbReference type="EMBL" id="JBEZFP010000109">
    <property type="protein sequence ID" value="MEU8138057.1"/>
    <property type="molecule type" value="Genomic_DNA"/>
</dbReference>
<dbReference type="SUPFAM" id="SSF53850">
    <property type="entry name" value="Periplasmic binding protein-like II"/>
    <property type="match status" value="1"/>
</dbReference>
<reference evidence="3 4" key="1">
    <citation type="submission" date="2024-06" db="EMBL/GenBank/DDBJ databases">
        <title>The Natural Products Discovery Center: Release of the First 8490 Sequenced Strains for Exploring Actinobacteria Biosynthetic Diversity.</title>
        <authorList>
            <person name="Kalkreuter E."/>
            <person name="Kautsar S.A."/>
            <person name="Yang D."/>
            <person name="Bader C.D."/>
            <person name="Teijaro C.N."/>
            <person name="Fluegel L."/>
            <person name="Davis C.M."/>
            <person name="Simpson J.R."/>
            <person name="Lauterbach L."/>
            <person name="Steele A.D."/>
            <person name="Gui C."/>
            <person name="Meng S."/>
            <person name="Li G."/>
            <person name="Viehrig K."/>
            <person name="Ye F."/>
            <person name="Su P."/>
            <person name="Kiefer A.F."/>
            <person name="Nichols A."/>
            <person name="Cepeda A.J."/>
            <person name="Yan W."/>
            <person name="Fan B."/>
            <person name="Jiang Y."/>
            <person name="Adhikari A."/>
            <person name="Zheng C.-J."/>
            <person name="Schuster L."/>
            <person name="Cowan T.M."/>
            <person name="Smanski M.J."/>
            <person name="Chevrette M.G."/>
            <person name="De Carvalho L.P.S."/>
            <person name="Shen B."/>
        </authorList>
    </citation>
    <scope>NUCLEOTIDE SEQUENCE [LARGE SCALE GENOMIC DNA]</scope>
    <source>
        <strain evidence="3 4">NPDC048946</strain>
    </source>
</reference>
<dbReference type="InterPro" id="IPR039424">
    <property type="entry name" value="SBP_5"/>
</dbReference>
<proteinExistence type="predicted"/>
<gene>
    <name evidence="3" type="ORF">AB0C36_31680</name>
</gene>
<organism evidence="3 4">
    <name type="scientific">Streptodolium elevatio</name>
    <dbReference type="NCBI Taxonomy" id="3157996"/>
    <lineage>
        <taxon>Bacteria</taxon>
        <taxon>Bacillati</taxon>
        <taxon>Actinomycetota</taxon>
        <taxon>Actinomycetes</taxon>
        <taxon>Kitasatosporales</taxon>
        <taxon>Streptomycetaceae</taxon>
        <taxon>Streptodolium</taxon>
    </lineage>
</organism>
<accession>A0ABV3DRH3</accession>
<dbReference type="PANTHER" id="PTHR30290">
    <property type="entry name" value="PERIPLASMIC BINDING COMPONENT OF ABC TRANSPORTER"/>
    <property type="match status" value="1"/>
</dbReference>
<name>A0ABV3DRH3_9ACTN</name>
<protein>
    <submittedName>
        <fullName evidence="3">ABC transporter substrate-binding protein</fullName>
    </submittedName>
</protein>
<evidence type="ECO:0000259" key="2">
    <source>
        <dbReference type="Pfam" id="PF00496"/>
    </source>
</evidence>
<evidence type="ECO:0000313" key="4">
    <source>
        <dbReference type="Proteomes" id="UP001551482"/>
    </source>
</evidence>
<comment type="caution">
    <text evidence="3">The sequence shown here is derived from an EMBL/GenBank/DDBJ whole genome shotgun (WGS) entry which is preliminary data.</text>
</comment>
<dbReference type="Gene3D" id="3.40.190.10">
    <property type="entry name" value="Periplasmic binding protein-like II"/>
    <property type="match status" value="1"/>
</dbReference>
<dbReference type="Proteomes" id="UP001551482">
    <property type="component" value="Unassembled WGS sequence"/>
</dbReference>
<dbReference type="Pfam" id="PF00496">
    <property type="entry name" value="SBP_bac_5"/>
    <property type="match status" value="1"/>
</dbReference>
<feature type="compositionally biased region" description="Basic residues" evidence="1">
    <location>
        <begin position="158"/>
        <end position="167"/>
    </location>
</feature>
<feature type="region of interest" description="Disordered" evidence="1">
    <location>
        <begin position="119"/>
        <end position="167"/>
    </location>
</feature>
<sequence>MYDLLVWSDPATGTLRAQIADSLELGDDRRTWTLRLRPGVRFTDGTAFDAEAVRFNWERHRDPTNRSPKLAATSEITALEVLDPRTPVARPARPNANFDRIVAGQLGFIGSPTAIRADPAGIDRAPVGAGSSLSRSTPPTSTRASPTPRAPPPGASSRPRRRWRASS</sequence>
<evidence type="ECO:0000256" key="1">
    <source>
        <dbReference type="SAM" id="MobiDB-lite"/>
    </source>
</evidence>
<evidence type="ECO:0000313" key="3">
    <source>
        <dbReference type="EMBL" id="MEU8138057.1"/>
    </source>
</evidence>
<feature type="domain" description="Solute-binding protein family 5" evidence="2">
    <location>
        <begin position="15"/>
        <end position="130"/>
    </location>
</feature>
<feature type="compositionally biased region" description="Low complexity" evidence="1">
    <location>
        <begin position="131"/>
        <end position="147"/>
    </location>
</feature>
<keyword evidence="4" id="KW-1185">Reference proteome</keyword>
<dbReference type="RefSeq" id="WP_358360848.1">
    <property type="nucleotide sequence ID" value="NZ_JBEZFP010000109.1"/>
</dbReference>
<dbReference type="InterPro" id="IPR000914">
    <property type="entry name" value="SBP_5_dom"/>
</dbReference>